<dbReference type="InterPro" id="IPR037069">
    <property type="entry name" value="AcylCoA_DH/ox_N_sf"/>
</dbReference>
<dbReference type="AlphaFoldDB" id="A0A397NDQ4"/>
<dbReference type="EMBL" id="QXDA01000001">
    <property type="protein sequence ID" value="RIA35596.1"/>
    <property type="molecule type" value="Genomic_DNA"/>
</dbReference>
<keyword evidence="5" id="KW-0560">Oxidoreductase</keyword>
<evidence type="ECO:0000259" key="15">
    <source>
        <dbReference type="Pfam" id="PF08028"/>
    </source>
</evidence>
<evidence type="ECO:0000256" key="1">
    <source>
        <dbReference type="ARBA" id="ARBA00004496"/>
    </source>
</evidence>
<comment type="similarity">
    <text evidence="8">Belongs to the DszC flavin monooxygenase family.</text>
</comment>
<evidence type="ECO:0000259" key="14">
    <source>
        <dbReference type="Pfam" id="PF02770"/>
    </source>
</evidence>
<dbReference type="Pfam" id="PF02770">
    <property type="entry name" value="Acyl-CoA_dh_M"/>
    <property type="match status" value="1"/>
</dbReference>
<dbReference type="PANTHER" id="PTHR43884:SF12">
    <property type="entry name" value="ISOVALERYL-COA DEHYDROGENASE, MITOCHONDRIAL-RELATED"/>
    <property type="match status" value="1"/>
</dbReference>
<evidence type="ECO:0000256" key="13">
    <source>
        <dbReference type="ARBA" id="ARBA00049456"/>
    </source>
</evidence>
<name>A0A397NDQ4_ECTOL</name>
<dbReference type="InterPro" id="IPR036250">
    <property type="entry name" value="AcylCo_DH-like_C"/>
</dbReference>
<dbReference type="PANTHER" id="PTHR43884">
    <property type="entry name" value="ACYL-COA DEHYDROGENASE"/>
    <property type="match status" value="1"/>
</dbReference>
<evidence type="ECO:0000256" key="10">
    <source>
        <dbReference type="ARBA" id="ARBA00034345"/>
    </source>
</evidence>
<evidence type="ECO:0000313" key="16">
    <source>
        <dbReference type="EMBL" id="RIA35596.1"/>
    </source>
</evidence>
<evidence type="ECO:0000256" key="12">
    <source>
        <dbReference type="ARBA" id="ARBA00048445"/>
    </source>
</evidence>
<dbReference type="Gene3D" id="1.10.540.10">
    <property type="entry name" value="Acyl-CoA dehydrogenase/oxidase, N-terminal domain"/>
    <property type="match status" value="1"/>
</dbReference>
<evidence type="ECO:0000256" key="9">
    <source>
        <dbReference type="ARBA" id="ARBA00034328"/>
    </source>
</evidence>
<comment type="subcellular location">
    <subcellularLocation>
        <location evidence="1">Cytoplasm</location>
    </subcellularLocation>
</comment>
<evidence type="ECO:0000313" key="17">
    <source>
        <dbReference type="Proteomes" id="UP000265836"/>
    </source>
</evidence>
<dbReference type="Gene3D" id="2.40.110.10">
    <property type="entry name" value="Butyryl-CoA Dehydrogenase, subunit A, domain 2"/>
    <property type="match status" value="1"/>
</dbReference>
<keyword evidence="4" id="KW-0547">Nucleotide-binding</keyword>
<evidence type="ECO:0000256" key="3">
    <source>
        <dbReference type="ARBA" id="ARBA00022643"/>
    </source>
</evidence>
<evidence type="ECO:0000256" key="7">
    <source>
        <dbReference type="ARBA" id="ARBA00034307"/>
    </source>
</evidence>
<dbReference type="InterPro" id="IPR009100">
    <property type="entry name" value="AcylCoA_DH/oxidase_NM_dom_sf"/>
</dbReference>
<sequence length="482" mass="53296">MSSPSLFLTQQGRRAADRRQVLCHLRALFGEDNTPSSLQLSAISKDSEMIFSEADTPHAALDEQAASPSDAHLLSIFQPVFERIAEGAIAREQQRELPYDAVSWLRDAGFGRLRVPQRHGGFGASLEQLFRLVSRLAEADSNLPQIFRAHFGFVEGRLNDEEEQGNARWFQRVVAGELFGAAMAERTETTGNSVNLSEDGGRWLLDGEKYYCTGTLYADWIAVSANQGDEHVAIAVPTTVPGVTRLDDWDGFGQRLTASGTTRFERVEVKDEQIFRRFKLGEGRTDSYISAFYQQVHLATLAGIARAVQRDAIAFVQGRTRTFGIPGQSSPRQDPLVQRVVGRLSSLAFASEALVEKVSRSLDELWHAYLTGQATAEQYAEADIRTYQAQQVVIGQVLEATTLLFEVGGASAASSERRLDRHWRNARTLASHNPAILREAYLGDYYLNGTVPSKAWAERFAEAKAKDNAQQAQPAVNEGDLA</sequence>
<keyword evidence="2" id="KW-0285">Flavoprotein</keyword>
<dbReference type="Proteomes" id="UP000265836">
    <property type="component" value="Unassembled WGS sequence"/>
</dbReference>
<dbReference type="GO" id="GO:0004497">
    <property type="term" value="F:monooxygenase activity"/>
    <property type="evidence" value="ECO:0007669"/>
    <property type="project" value="UniProtKB-KW"/>
</dbReference>
<accession>A0A397NDQ4</accession>
<gene>
    <name evidence="16" type="ORF">DFO61_0041</name>
</gene>
<reference evidence="16 17" key="1">
    <citation type="submission" date="2018-08" db="EMBL/GenBank/DDBJ databases">
        <title>Genome sequencing of rice bacterial endophytes.</title>
        <authorList>
            <person name="Venturi V."/>
        </authorList>
    </citation>
    <scope>NUCLEOTIDE SEQUENCE [LARGE SCALE GENOMIC DNA]</scope>
    <source>
        <strain evidence="16 17">E1205</strain>
    </source>
</reference>
<comment type="pathway">
    <text evidence="7">Sulfur metabolism; dibenzothiophene degradation.</text>
</comment>
<dbReference type="Pfam" id="PF08028">
    <property type="entry name" value="Acyl-CoA_dh_2"/>
    <property type="match status" value="1"/>
</dbReference>
<keyword evidence="3" id="KW-0288">FMN</keyword>
<dbReference type="GO" id="GO:0050660">
    <property type="term" value="F:flavin adenine dinucleotide binding"/>
    <property type="evidence" value="ECO:0007669"/>
    <property type="project" value="InterPro"/>
</dbReference>
<dbReference type="InterPro" id="IPR046373">
    <property type="entry name" value="Acyl-CoA_Oxase/DH_mid-dom_sf"/>
</dbReference>
<protein>
    <recommendedName>
        <fullName evidence="10">Dibenzothiophene monooxygenase</fullName>
        <ecNumber evidence="9">1.14.14.21</ecNumber>
    </recommendedName>
</protein>
<feature type="domain" description="Acyl-CoA oxidase/dehydrogenase middle" evidence="14">
    <location>
        <begin position="193"/>
        <end position="267"/>
    </location>
</feature>
<keyword evidence="6" id="KW-0503">Monooxygenase</keyword>
<dbReference type="SUPFAM" id="SSF47203">
    <property type="entry name" value="Acyl-CoA dehydrogenase C-terminal domain-like"/>
    <property type="match status" value="1"/>
</dbReference>
<evidence type="ECO:0000256" key="4">
    <source>
        <dbReference type="ARBA" id="ARBA00022741"/>
    </source>
</evidence>
<comment type="catalytic activity">
    <reaction evidence="13">
        <text>dibenzothiophene + 2 FMNH2 + 2 O2 = dibenzothiophene 5,5-dioxide + 2 FMN + 2 H2O + 2 H(+)</text>
        <dbReference type="Rhea" id="RHEA:49072"/>
        <dbReference type="ChEBI" id="CHEBI:15377"/>
        <dbReference type="ChEBI" id="CHEBI:15378"/>
        <dbReference type="ChEBI" id="CHEBI:15379"/>
        <dbReference type="ChEBI" id="CHEBI:23681"/>
        <dbReference type="ChEBI" id="CHEBI:57618"/>
        <dbReference type="ChEBI" id="CHEBI:58210"/>
        <dbReference type="ChEBI" id="CHEBI:90356"/>
        <dbReference type="EC" id="1.14.14.21"/>
    </reaction>
</comment>
<comment type="catalytic activity">
    <reaction evidence="11">
        <text>dibenzothiophene + FMNH2 + O2 = dibenzothiophene 5-oxide + FMN + H2O + H(+)</text>
        <dbReference type="Rhea" id="RHEA:49076"/>
        <dbReference type="ChEBI" id="CHEBI:15377"/>
        <dbReference type="ChEBI" id="CHEBI:15378"/>
        <dbReference type="ChEBI" id="CHEBI:15379"/>
        <dbReference type="ChEBI" id="CHEBI:23681"/>
        <dbReference type="ChEBI" id="CHEBI:23683"/>
        <dbReference type="ChEBI" id="CHEBI:57618"/>
        <dbReference type="ChEBI" id="CHEBI:58210"/>
    </reaction>
</comment>
<organism evidence="16 17">
    <name type="scientific">Ectopseudomonas oleovorans</name>
    <name type="common">Pseudomonas oleovorans</name>
    <dbReference type="NCBI Taxonomy" id="301"/>
    <lineage>
        <taxon>Bacteria</taxon>
        <taxon>Pseudomonadati</taxon>
        <taxon>Pseudomonadota</taxon>
        <taxon>Gammaproteobacteria</taxon>
        <taxon>Pseudomonadales</taxon>
        <taxon>Pseudomonadaceae</taxon>
        <taxon>Ectopseudomonas</taxon>
    </lineage>
</organism>
<evidence type="ECO:0000256" key="11">
    <source>
        <dbReference type="ARBA" id="ARBA00047859"/>
    </source>
</evidence>
<evidence type="ECO:0000256" key="6">
    <source>
        <dbReference type="ARBA" id="ARBA00023033"/>
    </source>
</evidence>
<evidence type="ECO:0000256" key="5">
    <source>
        <dbReference type="ARBA" id="ARBA00023002"/>
    </source>
</evidence>
<dbReference type="InterPro" id="IPR006091">
    <property type="entry name" value="Acyl-CoA_Oxase/DH_mid-dom"/>
</dbReference>
<comment type="catalytic activity">
    <reaction evidence="12">
        <text>dibenzothiophene 5-oxide + FMNH2 + O2 = dibenzothiophene 5,5-dioxide + FMN + H2O + H(+)</text>
        <dbReference type="Rhea" id="RHEA:49080"/>
        <dbReference type="ChEBI" id="CHEBI:15377"/>
        <dbReference type="ChEBI" id="CHEBI:15378"/>
        <dbReference type="ChEBI" id="CHEBI:15379"/>
        <dbReference type="ChEBI" id="CHEBI:23683"/>
        <dbReference type="ChEBI" id="CHEBI:57618"/>
        <dbReference type="ChEBI" id="CHEBI:58210"/>
        <dbReference type="ChEBI" id="CHEBI:90356"/>
    </reaction>
</comment>
<dbReference type="EC" id="1.14.14.21" evidence="9"/>
<proteinExistence type="inferred from homology"/>
<dbReference type="Gene3D" id="1.20.140.10">
    <property type="entry name" value="Butyryl-CoA Dehydrogenase, subunit A, domain 3"/>
    <property type="match status" value="1"/>
</dbReference>
<dbReference type="GO" id="GO:0008470">
    <property type="term" value="F:3-methylbutanoyl-CoA dehydrogenase activity"/>
    <property type="evidence" value="ECO:0007669"/>
    <property type="project" value="TreeGrafter"/>
</dbReference>
<dbReference type="InterPro" id="IPR013107">
    <property type="entry name" value="Acyl-CoA_DH_C"/>
</dbReference>
<feature type="domain" description="Acyl-CoA dehydrogenase C-terminal" evidence="15">
    <location>
        <begin position="299"/>
        <end position="433"/>
    </location>
</feature>
<dbReference type="CDD" id="cd01163">
    <property type="entry name" value="DszC"/>
    <property type="match status" value="1"/>
</dbReference>
<evidence type="ECO:0000256" key="2">
    <source>
        <dbReference type="ARBA" id="ARBA00022630"/>
    </source>
</evidence>
<dbReference type="SUPFAM" id="SSF56645">
    <property type="entry name" value="Acyl-CoA dehydrogenase NM domain-like"/>
    <property type="match status" value="1"/>
</dbReference>
<dbReference type="GO" id="GO:0005737">
    <property type="term" value="C:cytoplasm"/>
    <property type="evidence" value="ECO:0007669"/>
    <property type="project" value="UniProtKB-SubCell"/>
</dbReference>
<comment type="caution">
    <text evidence="16">The sequence shown here is derived from an EMBL/GenBank/DDBJ whole genome shotgun (WGS) entry which is preliminary data.</text>
</comment>
<dbReference type="GO" id="GO:0006552">
    <property type="term" value="P:L-leucine catabolic process"/>
    <property type="evidence" value="ECO:0007669"/>
    <property type="project" value="TreeGrafter"/>
</dbReference>
<evidence type="ECO:0000256" key="8">
    <source>
        <dbReference type="ARBA" id="ARBA00034317"/>
    </source>
</evidence>